<proteinExistence type="predicted"/>
<feature type="non-terminal residue" evidence="4">
    <location>
        <position position="1206"/>
    </location>
</feature>
<keyword evidence="2" id="KW-0677">Repeat</keyword>
<keyword evidence="1" id="KW-0433">Leucine-rich repeat</keyword>
<accession>A0ABT8WFF5</accession>
<feature type="region of interest" description="Disordered" evidence="3">
    <location>
        <begin position="18"/>
        <end position="38"/>
    </location>
</feature>
<dbReference type="Gene3D" id="3.80.10.10">
    <property type="entry name" value="Ribonuclease Inhibitor"/>
    <property type="match status" value="2"/>
</dbReference>
<keyword evidence="5" id="KW-1185">Reference proteome</keyword>
<organism evidence="4 5">
    <name type="scientific">Flavivirga aquimarina</name>
    <dbReference type="NCBI Taxonomy" id="2027862"/>
    <lineage>
        <taxon>Bacteria</taxon>
        <taxon>Pseudomonadati</taxon>
        <taxon>Bacteroidota</taxon>
        <taxon>Flavobacteriia</taxon>
        <taxon>Flavobacteriales</taxon>
        <taxon>Flavobacteriaceae</taxon>
        <taxon>Flavivirga</taxon>
    </lineage>
</organism>
<evidence type="ECO:0000256" key="3">
    <source>
        <dbReference type="SAM" id="MobiDB-lite"/>
    </source>
</evidence>
<dbReference type="RefSeq" id="WP_303279613.1">
    <property type="nucleotide sequence ID" value="NZ_JAUOEK010000178.1"/>
</dbReference>
<evidence type="ECO:0000256" key="1">
    <source>
        <dbReference type="ARBA" id="ARBA00022614"/>
    </source>
</evidence>
<dbReference type="Pfam" id="PF13585">
    <property type="entry name" value="CHU_C"/>
    <property type="match status" value="1"/>
</dbReference>
<evidence type="ECO:0000313" key="5">
    <source>
        <dbReference type="Proteomes" id="UP001176883"/>
    </source>
</evidence>
<dbReference type="SUPFAM" id="SSF52058">
    <property type="entry name" value="L domain-like"/>
    <property type="match status" value="1"/>
</dbReference>
<evidence type="ECO:0000313" key="4">
    <source>
        <dbReference type="EMBL" id="MDO5971897.1"/>
    </source>
</evidence>
<sequence length="1206" mass="130027">MSHNTKLTQVRAGNNKLTSFDASTLNQGGDDGNGGPTGIQELDLKFNELVTLNLANGLNADANGDPGPNFIKFLQVTTSSNGGFNIAYDPHNRDLMCIQFDEDLRDLQGFAWPSSSTSLRLTYRGRTIFSNGPCIIDGLDPTFKAMLITPTTENVLGVKDNGDNAVMGLGLDTNNDGEIDRGEAVSFTGTLELGNLRPRIESLAGIEFFVNLTGLRVWGNALTAIDMSKNVNLRTFNASSQSDEDGNATLIALNVANGNNVNMPNATPSSGFSETGNPNLSYVFVDDPVYSEETWRTQVDPYVVYSKNYLMVDSDLRFPIANNDYSQDVKDLMKVIDENLHRRLLNHHINGDLDSPDYVEGGNGGDGAGIAEEINIHLLTYDLENYDNSVIREADGFFLRLDPSDAISYYEAAAFTGKLWLDSELIIQNGAGHREIYDFNGDSDDSGLETFVNITELDMGSNFEIEEESLNLRPLTKLVELDLAQCNFGRIDRSGLAHEITTLDLSQNTALERLYLSVNDLQTLDLSNNPNLIELNVSNNRLRELIVSDNMMLEHLDLSLNDITALDLTNNGLLRNLDLSRNYMASIDLSNQPELEVLRAELNFLTSLDVSNNTKLTELSLYSNQLELLNIANGENEELTSLYFSRADDSDFASIGAYGNYDENLIRTHSDEDYDDPELGIGDNLKLIINDANEASCILVDDIAYSDTNWSPSLNNSYRFVDLKDFTTNYTAVLVNGQYTLMPEDVYNSSENDCSNVGLSFSSDSQTEFTCADAGTFVDVDLIVTYGDETYEETTTVAVSAGSAGPTAIVRDINVTLDANGQYTLVPSEIDNGSGIACDAADNVTLSFEGLQSEIIFTCDDIGDNTVTLIATDENNVTSSAEAIVTVEESKLVALTKDITVELDVNGLAFITPDDIDDGSGGGGCNNNIPVVLSLNRTIFGIDDIGTPVTVTLTVTDPNTNISAIATALVTVVSGTNEDGLVALAQDITVKLDANGEATIAPQDVDNGSRGATNSNSPVTLSLDRSYFSCADVGTPVTITLTVTDENNNSDTATAQVTVEDVVGPTVVTQDITVALDANGQATISAQEIDNGSFDACDGIDSMFLDIMTFSELGNVAVILTVINTAGDPATGTAIVTITARGTEVVAPGGFSPNGDGIGDTWVVENIADYPSNTVQVFNQWGEPVYEANGYRNDWNGVSNKTSNSI</sequence>
<dbReference type="Proteomes" id="UP001176883">
    <property type="component" value="Unassembled WGS sequence"/>
</dbReference>
<dbReference type="InterPro" id="IPR032675">
    <property type="entry name" value="LRR_dom_sf"/>
</dbReference>
<evidence type="ECO:0000256" key="2">
    <source>
        <dbReference type="ARBA" id="ARBA00022737"/>
    </source>
</evidence>
<protein>
    <submittedName>
        <fullName evidence="4">Gliding motility-associated C-terminal domain-containing protein</fullName>
    </submittedName>
</protein>
<dbReference type="NCBIfam" id="TIGR04131">
    <property type="entry name" value="Bac_Flav_CTERM"/>
    <property type="match status" value="1"/>
</dbReference>
<name>A0ABT8WFF5_9FLAO</name>
<dbReference type="EMBL" id="JAUOEK010000178">
    <property type="protein sequence ID" value="MDO5971897.1"/>
    <property type="molecule type" value="Genomic_DNA"/>
</dbReference>
<feature type="compositionally biased region" description="Polar residues" evidence="3">
    <location>
        <begin position="18"/>
        <end position="27"/>
    </location>
</feature>
<gene>
    <name evidence="4" type="ORF">Q4Q35_19010</name>
</gene>
<dbReference type="InterPro" id="IPR026341">
    <property type="entry name" value="T9SS_type_B"/>
</dbReference>
<comment type="caution">
    <text evidence="4">The sequence shown here is derived from an EMBL/GenBank/DDBJ whole genome shotgun (WGS) entry which is preliminary data.</text>
</comment>
<reference evidence="4" key="1">
    <citation type="submission" date="2023-07" db="EMBL/GenBank/DDBJ databases">
        <title>Two novel species in the genus Flavivirga.</title>
        <authorList>
            <person name="Kwon K."/>
        </authorList>
    </citation>
    <scope>NUCLEOTIDE SEQUENCE</scope>
    <source>
        <strain evidence="4">KCTC 52353</strain>
    </source>
</reference>
<dbReference type="PANTHER" id="PTHR24366">
    <property type="entry name" value="IG(IMMUNOGLOBULIN) AND LRR(LEUCINE RICH REPEAT) DOMAINS"/>
    <property type="match status" value="1"/>
</dbReference>